<feature type="compositionally biased region" description="Low complexity" evidence="12">
    <location>
        <begin position="84"/>
        <end position="99"/>
    </location>
</feature>
<dbReference type="InterPro" id="IPR014371">
    <property type="entry name" value="Oat_ACAT_DAG_ARE"/>
</dbReference>
<dbReference type="EMBL" id="BSXU01000668">
    <property type="protein sequence ID" value="GMG21451.1"/>
    <property type="molecule type" value="Genomic_DNA"/>
</dbReference>
<evidence type="ECO:0000256" key="11">
    <source>
        <dbReference type="PIRSR" id="PIRSR000439-1"/>
    </source>
</evidence>
<feature type="active site" evidence="11">
    <location>
        <position position="518"/>
    </location>
</feature>
<protein>
    <recommendedName>
        <fullName evidence="10">O-acyltransferase</fullName>
    </recommendedName>
</protein>
<comment type="function">
    <text evidence="9">Sterol O-acyltransferase that catalyzes the formation of stery esters.</text>
</comment>
<evidence type="ECO:0000256" key="8">
    <source>
        <dbReference type="ARBA" id="ARBA00023315"/>
    </source>
</evidence>
<evidence type="ECO:0000256" key="6">
    <source>
        <dbReference type="ARBA" id="ARBA00022989"/>
    </source>
</evidence>
<feature type="transmembrane region" description="Helical" evidence="13">
    <location>
        <begin position="261"/>
        <end position="280"/>
    </location>
</feature>
<dbReference type="Proteomes" id="UP001165063">
    <property type="component" value="Unassembled WGS sequence"/>
</dbReference>
<keyword evidence="7 10" id="KW-0472">Membrane</keyword>
<feature type="transmembrane region" description="Helical" evidence="13">
    <location>
        <begin position="160"/>
        <end position="182"/>
    </location>
</feature>
<comment type="caution">
    <text evidence="14">The sequence shown here is derived from an EMBL/GenBank/DDBJ whole genome shotgun (WGS) entry which is preliminary data.</text>
</comment>
<feature type="region of interest" description="Disordered" evidence="12">
    <location>
        <begin position="1"/>
        <end position="107"/>
    </location>
</feature>
<name>A0A9W7DDD3_AMBMO</name>
<accession>A0A9W7DDD3</accession>
<evidence type="ECO:0000256" key="5">
    <source>
        <dbReference type="ARBA" id="ARBA00022824"/>
    </source>
</evidence>
<keyword evidence="6 13" id="KW-1133">Transmembrane helix</keyword>
<evidence type="ECO:0000256" key="9">
    <source>
        <dbReference type="ARBA" id="ARBA00023568"/>
    </source>
</evidence>
<evidence type="ECO:0000256" key="1">
    <source>
        <dbReference type="ARBA" id="ARBA00004477"/>
    </source>
</evidence>
<sequence length="581" mass="67680">MSLASIPMKDPASDENRSFTTAQMITKKSKKFKNSRRKSILTTDEYDNSSYEGNLQSSTSNTASSTEVEDSDLESTTPKAKVDTSSFSSSESSETESTTPTQLKQRLFSEKRRKELSKAYRQRRKLRYKQDGSIRSKFADIKSQPRATIFDAEIHFGSKFYGFAVAFWFAVAAFGAKVLLDYETTQGSILRSLIVKIMLKDLWKVAATDLAMYLSTYFSVLVQLLVKKGFIDWSTIGCKLIGVFEVGFVGFYIWFARYMEFPWIAKIFLMLHSIVLLMKLHSYSFYNGYLWNITKELKFSEGYLKKHAEDDALSEEVMNALTSSVEFCKFELSSQSKDYPFPRNITFKNFFMYSMFPTVVYEIDYPRNERIRKHYLFGKIAGIFGVIFLMMAIAQQHLYPIVMKCLEMRETLSLWVRIQRYPLIILETIPPFLSIYILTFYLIWELILNAIAELTCFADREFYRYWWNSVNWNDYARDWNVPIHQFLLRHVYHSSISAFNVSKGSATLLTFFLSSIVHELAMWVIFDKLRGYLLLLQMAQLPLIQLSKTPLLKERQTVGNCIFWFGILFGPSLMCTMYLVF</sequence>
<keyword evidence="8 10" id="KW-0012">Acyltransferase</keyword>
<dbReference type="InterPro" id="IPR004299">
    <property type="entry name" value="MBOAT_fam"/>
</dbReference>
<reference evidence="14" key="1">
    <citation type="submission" date="2023-04" db="EMBL/GenBank/DDBJ databases">
        <title>Ambrosiozyma monospora NBRC 1965.</title>
        <authorList>
            <person name="Ichikawa N."/>
            <person name="Sato H."/>
            <person name="Tonouchi N."/>
        </authorList>
    </citation>
    <scope>NUCLEOTIDE SEQUENCE</scope>
    <source>
        <strain evidence="14">NBRC 1965</strain>
    </source>
</reference>
<keyword evidence="15" id="KW-1185">Reference proteome</keyword>
<dbReference type="AlphaFoldDB" id="A0A9W7DDD3"/>
<dbReference type="GO" id="GO:0008204">
    <property type="term" value="P:ergosterol metabolic process"/>
    <property type="evidence" value="ECO:0007669"/>
    <property type="project" value="TreeGrafter"/>
</dbReference>
<keyword evidence="5 10" id="KW-0256">Endoplasmic reticulum</keyword>
<evidence type="ECO:0000256" key="2">
    <source>
        <dbReference type="ARBA" id="ARBA00009010"/>
    </source>
</evidence>
<organism evidence="14 15">
    <name type="scientific">Ambrosiozyma monospora</name>
    <name type="common">Yeast</name>
    <name type="synonym">Endomycopsis monosporus</name>
    <dbReference type="NCBI Taxonomy" id="43982"/>
    <lineage>
        <taxon>Eukaryota</taxon>
        <taxon>Fungi</taxon>
        <taxon>Dikarya</taxon>
        <taxon>Ascomycota</taxon>
        <taxon>Saccharomycotina</taxon>
        <taxon>Pichiomycetes</taxon>
        <taxon>Pichiales</taxon>
        <taxon>Pichiaceae</taxon>
        <taxon>Ambrosiozyma</taxon>
    </lineage>
</organism>
<evidence type="ECO:0000256" key="7">
    <source>
        <dbReference type="ARBA" id="ARBA00023136"/>
    </source>
</evidence>
<proteinExistence type="inferred from homology"/>
<evidence type="ECO:0000256" key="4">
    <source>
        <dbReference type="ARBA" id="ARBA00022692"/>
    </source>
</evidence>
<dbReference type="PANTHER" id="PTHR10408:SF23">
    <property type="entry name" value="STEROL O-ACYLTRANSFERASE 1-RELATED"/>
    <property type="match status" value="1"/>
</dbReference>
<feature type="transmembrane region" description="Helical" evidence="13">
    <location>
        <begin position="376"/>
        <end position="394"/>
    </location>
</feature>
<evidence type="ECO:0000256" key="12">
    <source>
        <dbReference type="SAM" id="MobiDB-lite"/>
    </source>
</evidence>
<evidence type="ECO:0000256" key="13">
    <source>
        <dbReference type="SAM" id="Phobius"/>
    </source>
</evidence>
<comment type="similarity">
    <text evidence="2 10">Belongs to the membrane-bound acyltransferase family. Sterol o-acyltransferase subfamily.</text>
</comment>
<feature type="transmembrane region" description="Helical" evidence="13">
    <location>
        <begin position="202"/>
        <end position="226"/>
    </location>
</feature>
<keyword evidence="3 10" id="KW-0808">Transferase</keyword>
<dbReference type="PIRSF" id="PIRSF000439">
    <property type="entry name" value="Oat_ACAT_DAG_ARE"/>
    <property type="match status" value="1"/>
</dbReference>
<feature type="compositionally biased region" description="Polar residues" evidence="12">
    <location>
        <begin position="48"/>
        <end position="66"/>
    </location>
</feature>
<feature type="transmembrane region" description="Helical" evidence="13">
    <location>
        <begin position="506"/>
        <end position="526"/>
    </location>
</feature>
<dbReference type="OrthoDB" id="10039049at2759"/>
<feature type="transmembrane region" description="Helical" evidence="13">
    <location>
        <begin position="421"/>
        <end position="444"/>
    </location>
</feature>
<dbReference type="Pfam" id="PF03062">
    <property type="entry name" value="MBOAT"/>
    <property type="match status" value="1"/>
</dbReference>
<evidence type="ECO:0000313" key="15">
    <source>
        <dbReference type="Proteomes" id="UP001165063"/>
    </source>
</evidence>
<dbReference type="PANTHER" id="PTHR10408">
    <property type="entry name" value="STEROL O-ACYLTRANSFERASE"/>
    <property type="match status" value="1"/>
</dbReference>
<evidence type="ECO:0000313" key="14">
    <source>
        <dbReference type="EMBL" id="GMG21451.1"/>
    </source>
</evidence>
<feature type="compositionally biased region" description="Basic residues" evidence="12">
    <location>
        <begin position="27"/>
        <end position="39"/>
    </location>
</feature>
<evidence type="ECO:0000256" key="10">
    <source>
        <dbReference type="PIRNR" id="PIRNR000439"/>
    </source>
</evidence>
<feature type="transmembrane region" description="Helical" evidence="13">
    <location>
        <begin position="238"/>
        <end position="255"/>
    </location>
</feature>
<gene>
    <name evidence="14" type="ORF">Amon01_000200100</name>
</gene>
<evidence type="ECO:0000256" key="3">
    <source>
        <dbReference type="ARBA" id="ARBA00022679"/>
    </source>
</evidence>
<comment type="subcellular location">
    <subcellularLocation>
        <location evidence="1 10">Endoplasmic reticulum membrane</location>
        <topology evidence="1 10">Multi-pass membrane protein</topology>
    </subcellularLocation>
</comment>
<dbReference type="GO" id="GO:0005789">
    <property type="term" value="C:endoplasmic reticulum membrane"/>
    <property type="evidence" value="ECO:0007669"/>
    <property type="project" value="UniProtKB-SubCell"/>
</dbReference>
<dbReference type="GO" id="GO:0034737">
    <property type="term" value="F:ergosterol O-acyltransferase activity"/>
    <property type="evidence" value="ECO:0007669"/>
    <property type="project" value="TreeGrafter"/>
</dbReference>
<feature type="transmembrane region" description="Helical" evidence="13">
    <location>
        <begin position="561"/>
        <end position="580"/>
    </location>
</feature>
<keyword evidence="4 13" id="KW-0812">Transmembrane</keyword>